<feature type="transmembrane region" description="Helical" evidence="1">
    <location>
        <begin position="20"/>
        <end position="40"/>
    </location>
</feature>
<organism evidence="2 3">
    <name type="scientific">Triticum turgidum subsp. durum</name>
    <name type="common">Durum wheat</name>
    <name type="synonym">Triticum durum</name>
    <dbReference type="NCBI Taxonomy" id="4567"/>
    <lineage>
        <taxon>Eukaryota</taxon>
        <taxon>Viridiplantae</taxon>
        <taxon>Streptophyta</taxon>
        <taxon>Embryophyta</taxon>
        <taxon>Tracheophyta</taxon>
        <taxon>Spermatophyta</taxon>
        <taxon>Magnoliopsida</taxon>
        <taxon>Liliopsida</taxon>
        <taxon>Poales</taxon>
        <taxon>Poaceae</taxon>
        <taxon>BOP clade</taxon>
        <taxon>Pooideae</taxon>
        <taxon>Triticodae</taxon>
        <taxon>Triticeae</taxon>
        <taxon>Triticinae</taxon>
        <taxon>Triticum</taxon>
    </lineage>
</organism>
<keyword evidence="1" id="KW-0472">Membrane</keyword>
<evidence type="ECO:0000313" key="2">
    <source>
        <dbReference type="EMBL" id="VAH19975.1"/>
    </source>
</evidence>
<evidence type="ECO:0000313" key="3">
    <source>
        <dbReference type="Proteomes" id="UP000324705"/>
    </source>
</evidence>
<dbReference type="AlphaFoldDB" id="A0A9R0R190"/>
<evidence type="ECO:0000256" key="1">
    <source>
        <dbReference type="SAM" id="Phobius"/>
    </source>
</evidence>
<keyword evidence="3" id="KW-1185">Reference proteome</keyword>
<dbReference type="Gramene" id="TRITD1Bv1G163120.1">
    <property type="protein sequence ID" value="TRITD1Bv1G163120.1"/>
    <property type="gene ID" value="TRITD1Bv1G163120"/>
</dbReference>
<reference evidence="2 3" key="1">
    <citation type="submission" date="2017-09" db="EMBL/GenBank/DDBJ databases">
        <authorList>
            <consortium name="International Durum Wheat Genome Sequencing Consortium (IDWGSC)"/>
            <person name="Milanesi L."/>
        </authorList>
    </citation>
    <scope>NUCLEOTIDE SEQUENCE [LARGE SCALE GENOMIC DNA]</scope>
    <source>
        <strain evidence="3">cv. Svevo</strain>
    </source>
</reference>
<sequence>MLDGLDDMDGAEDVPFDELIGMQGLVFHLVENAITICITYKSDRFKRMKSEEYYTINTSTTDNPPNYNVAPDNLLLDEAKLSARDHAAGRS</sequence>
<accession>A0A9R0R190</accession>
<name>A0A9R0R190_TRITD</name>
<keyword evidence="1" id="KW-0812">Transmembrane</keyword>
<protein>
    <submittedName>
        <fullName evidence="2">Uncharacterized protein</fullName>
    </submittedName>
</protein>
<keyword evidence="1" id="KW-1133">Transmembrane helix</keyword>
<gene>
    <name evidence="2" type="ORF">TRITD_1Bv1G163120</name>
</gene>
<proteinExistence type="predicted"/>
<dbReference type="EMBL" id="LT934112">
    <property type="protein sequence ID" value="VAH19975.1"/>
    <property type="molecule type" value="Genomic_DNA"/>
</dbReference>
<dbReference type="Proteomes" id="UP000324705">
    <property type="component" value="Chromosome 1B"/>
</dbReference>